<dbReference type="CDD" id="cd06433">
    <property type="entry name" value="GT_2_WfgS_like"/>
    <property type="match status" value="1"/>
</dbReference>
<dbReference type="AlphaFoldDB" id="A0AAU8J8M8"/>
<evidence type="ECO:0000259" key="1">
    <source>
        <dbReference type="Pfam" id="PF00535"/>
    </source>
</evidence>
<dbReference type="PANTHER" id="PTHR22916">
    <property type="entry name" value="GLYCOSYLTRANSFERASE"/>
    <property type="match status" value="1"/>
</dbReference>
<dbReference type="PANTHER" id="PTHR22916:SF67">
    <property type="entry name" value="COLANIC ACID BIOSYNTHESIS GLYCOSYL TRANSFERASE WCAE-RELATED"/>
    <property type="match status" value="1"/>
</dbReference>
<dbReference type="Gene3D" id="3.90.550.10">
    <property type="entry name" value="Spore Coat Polysaccharide Biosynthesis Protein SpsA, Chain A"/>
    <property type="match status" value="1"/>
</dbReference>
<dbReference type="EC" id="2.4.-.-" evidence="2"/>
<proteinExistence type="predicted"/>
<protein>
    <submittedName>
        <fullName evidence="2">Glycosyltransferase family 2 protein</fullName>
        <ecNumber evidence="2">2.4.-.-</ecNumber>
    </submittedName>
</protein>
<dbReference type="EMBL" id="CP159837">
    <property type="protein sequence ID" value="XCM34896.1"/>
    <property type="molecule type" value="Genomic_DNA"/>
</dbReference>
<dbReference type="Pfam" id="PF00535">
    <property type="entry name" value="Glycos_transf_2"/>
    <property type="match status" value="1"/>
</dbReference>
<dbReference type="SUPFAM" id="SSF53448">
    <property type="entry name" value="Nucleotide-diphospho-sugar transferases"/>
    <property type="match status" value="1"/>
</dbReference>
<sequence>MIHTEFNPFFTIITSTLNAESTISRCVESVKNQTFKSYEHIVVDGASTDNTVTYIKSQSEHFSVVISEPDNGIYDAWNKALEYRRGQWILFLGADDALADNEVLKDVHDFIVNIEKYYRIVYGNVIQLLPNSFNYLRTVVQPIESIGKNWVGSILVIPPHPATFHHTSLFENYGKFDPTYKVVGDAKLLISVLAQEKPIHYNRVINKHTLGGISSELGVDSFHETVRLMSELKINVPLYRKLIGFFRAYSKLFVRILIGEKNTNCLLSFVRRFSL</sequence>
<dbReference type="InterPro" id="IPR001173">
    <property type="entry name" value="Glyco_trans_2-like"/>
</dbReference>
<reference evidence="2" key="1">
    <citation type="submission" date="2024-07" db="EMBL/GenBank/DDBJ databases">
        <authorList>
            <person name="Kim Y.J."/>
            <person name="Jeong J.Y."/>
        </authorList>
    </citation>
    <scope>NUCLEOTIDE SEQUENCE</scope>
    <source>
        <strain evidence="2">GIHE-MW2</strain>
    </source>
</reference>
<accession>A0AAU8J8M8</accession>
<organism evidence="2">
    <name type="scientific">Planktothricoides raciborskii GIHE-MW2</name>
    <dbReference type="NCBI Taxonomy" id="2792601"/>
    <lineage>
        <taxon>Bacteria</taxon>
        <taxon>Bacillati</taxon>
        <taxon>Cyanobacteriota</taxon>
        <taxon>Cyanophyceae</taxon>
        <taxon>Oscillatoriophycideae</taxon>
        <taxon>Oscillatoriales</taxon>
        <taxon>Oscillatoriaceae</taxon>
        <taxon>Planktothricoides</taxon>
    </lineage>
</organism>
<feature type="domain" description="Glycosyltransferase 2-like" evidence="1">
    <location>
        <begin position="11"/>
        <end position="111"/>
    </location>
</feature>
<dbReference type="GO" id="GO:0016757">
    <property type="term" value="F:glycosyltransferase activity"/>
    <property type="evidence" value="ECO:0007669"/>
    <property type="project" value="UniProtKB-KW"/>
</dbReference>
<gene>
    <name evidence="2" type="ORF">ABWT76_003539</name>
</gene>
<evidence type="ECO:0000313" key="2">
    <source>
        <dbReference type="EMBL" id="XCM34896.1"/>
    </source>
</evidence>
<name>A0AAU8J8M8_9CYAN</name>
<dbReference type="RefSeq" id="WP_354634711.1">
    <property type="nucleotide sequence ID" value="NZ_CP159837.1"/>
</dbReference>
<keyword evidence="2" id="KW-0328">Glycosyltransferase</keyword>
<keyword evidence="2" id="KW-0808">Transferase</keyword>
<dbReference type="InterPro" id="IPR029044">
    <property type="entry name" value="Nucleotide-diphossugar_trans"/>
</dbReference>